<reference evidence="2" key="1">
    <citation type="submission" date="2024-07" db="EMBL/GenBank/DDBJ databases">
        <title>Two chromosome-level genome assemblies of Korean endemic species Abeliophyllum distichum and Forsythia ovata (Oleaceae).</title>
        <authorList>
            <person name="Jang H."/>
        </authorList>
    </citation>
    <scope>NUCLEOTIDE SEQUENCE [LARGE SCALE GENOMIC DNA]</scope>
</reference>
<sequence>MIHEKKVIDLNVSHTTEVVDHKKSTKHRMDVLDGKTIMLCYIVKTIEEKVETAEADICELYIQLDESRTICTAMTNADAIIHGQREEMETMRIQLRILQYAIGNDKSRTRPSFLYTLGIKDIEEATGPIPKLVRRLLQEFEDVISDELLRKLPPKRNINHKIEHISSAKPPSRALYCIAQPEFDEIRK</sequence>
<dbReference type="AlphaFoldDB" id="A0ABD1Q323"/>
<dbReference type="Proteomes" id="UP001604336">
    <property type="component" value="Unassembled WGS sequence"/>
</dbReference>
<name>A0ABD1Q323_9LAMI</name>
<proteinExistence type="predicted"/>
<evidence type="ECO:0000313" key="2">
    <source>
        <dbReference type="Proteomes" id="UP001604336"/>
    </source>
</evidence>
<organism evidence="1 2">
    <name type="scientific">Abeliophyllum distichum</name>
    <dbReference type="NCBI Taxonomy" id="126358"/>
    <lineage>
        <taxon>Eukaryota</taxon>
        <taxon>Viridiplantae</taxon>
        <taxon>Streptophyta</taxon>
        <taxon>Embryophyta</taxon>
        <taxon>Tracheophyta</taxon>
        <taxon>Spermatophyta</taxon>
        <taxon>Magnoliopsida</taxon>
        <taxon>eudicotyledons</taxon>
        <taxon>Gunneridae</taxon>
        <taxon>Pentapetalae</taxon>
        <taxon>asterids</taxon>
        <taxon>lamiids</taxon>
        <taxon>Lamiales</taxon>
        <taxon>Oleaceae</taxon>
        <taxon>Forsythieae</taxon>
        <taxon>Abeliophyllum</taxon>
    </lineage>
</organism>
<comment type="caution">
    <text evidence="1">The sequence shown here is derived from an EMBL/GenBank/DDBJ whole genome shotgun (WGS) entry which is preliminary data.</text>
</comment>
<keyword evidence="2" id="KW-1185">Reference proteome</keyword>
<dbReference type="EMBL" id="JBFOLK010000012">
    <property type="protein sequence ID" value="KAL2470592.1"/>
    <property type="molecule type" value="Genomic_DNA"/>
</dbReference>
<protein>
    <submittedName>
        <fullName evidence="1">Uncharacterized protein</fullName>
    </submittedName>
</protein>
<accession>A0ABD1Q323</accession>
<evidence type="ECO:0000313" key="1">
    <source>
        <dbReference type="EMBL" id="KAL2470592.1"/>
    </source>
</evidence>
<gene>
    <name evidence="1" type="ORF">Adt_38728</name>
</gene>